<dbReference type="InterPro" id="IPR027417">
    <property type="entry name" value="P-loop_NTPase"/>
</dbReference>
<evidence type="ECO:0000256" key="2">
    <source>
        <dbReference type="ARBA" id="ARBA00022803"/>
    </source>
</evidence>
<feature type="repeat" description="TPR" evidence="3">
    <location>
        <begin position="948"/>
        <end position="981"/>
    </location>
</feature>
<keyword evidence="6" id="KW-1185">Reference proteome</keyword>
<dbReference type="PANTHER" id="PTHR45641:SF19">
    <property type="entry name" value="NEPHROCYSTIN-3"/>
    <property type="match status" value="1"/>
</dbReference>
<comment type="caution">
    <text evidence="5">The sequence shown here is derived from an EMBL/GenBank/DDBJ whole genome shotgun (WGS) entry which is preliminary data.</text>
</comment>
<dbReference type="InterPro" id="IPR011990">
    <property type="entry name" value="TPR-like_helical_dom_sf"/>
</dbReference>
<dbReference type="EMBL" id="JAULSU010000007">
    <property type="protein sequence ID" value="KAK0611657.1"/>
    <property type="molecule type" value="Genomic_DNA"/>
</dbReference>
<evidence type="ECO:0000256" key="1">
    <source>
        <dbReference type="ARBA" id="ARBA00022737"/>
    </source>
</evidence>
<evidence type="ECO:0000313" key="5">
    <source>
        <dbReference type="EMBL" id="KAK0611657.1"/>
    </source>
</evidence>
<dbReference type="SMART" id="SM00028">
    <property type="entry name" value="TPR"/>
    <property type="match status" value="8"/>
</dbReference>
<protein>
    <recommendedName>
        <fullName evidence="4">Heterokaryon incompatibility domain-containing protein</fullName>
    </recommendedName>
</protein>
<dbReference type="Pfam" id="PF06985">
    <property type="entry name" value="HET"/>
    <property type="match status" value="1"/>
</dbReference>
<dbReference type="SUPFAM" id="SSF48452">
    <property type="entry name" value="TPR-like"/>
    <property type="match status" value="1"/>
</dbReference>
<feature type="repeat" description="TPR" evidence="3">
    <location>
        <begin position="739"/>
        <end position="772"/>
    </location>
</feature>
<dbReference type="PANTHER" id="PTHR45641">
    <property type="entry name" value="TETRATRICOPEPTIDE REPEAT PROTEIN (AFU_ORTHOLOGUE AFUA_6G03870)"/>
    <property type="match status" value="1"/>
</dbReference>
<dbReference type="InterPro" id="IPR019734">
    <property type="entry name" value="TPR_rpt"/>
</dbReference>
<reference evidence="5" key="1">
    <citation type="submission" date="2023-06" db="EMBL/GenBank/DDBJ databases">
        <title>Genome-scale phylogeny and comparative genomics of the fungal order Sordariales.</title>
        <authorList>
            <consortium name="Lawrence Berkeley National Laboratory"/>
            <person name="Hensen N."/>
            <person name="Bonometti L."/>
            <person name="Westerberg I."/>
            <person name="Brannstrom I.O."/>
            <person name="Guillou S."/>
            <person name="Cros-Aarteil S."/>
            <person name="Calhoun S."/>
            <person name="Haridas S."/>
            <person name="Kuo A."/>
            <person name="Mondo S."/>
            <person name="Pangilinan J."/>
            <person name="Riley R."/>
            <person name="Labutti K."/>
            <person name="Andreopoulos B."/>
            <person name="Lipzen A."/>
            <person name="Chen C."/>
            <person name="Yanf M."/>
            <person name="Daum C."/>
            <person name="Ng V."/>
            <person name="Clum A."/>
            <person name="Steindorff A."/>
            <person name="Ohm R."/>
            <person name="Martin F."/>
            <person name="Silar P."/>
            <person name="Natvig D."/>
            <person name="Lalanne C."/>
            <person name="Gautier V."/>
            <person name="Ament-Velasquez S.L."/>
            <person name="Kruys A."/>
            <person name="Hutchinson M.I."/>
            <person name="Powell A.J."/>
            <person name="Barry K."/>
            <person name="Miller A.N."/>
            <person name="Grigoriev I.V."/>
            <person name="Debuchy R."/>
            <person name="Gladieux P."/>
            <person name="Thoren M.H."/>
            <person name="Johannesson H."/>
        </authorList>
    </citation>
    <scope>NUCLEOTIDE SEQUENCE</scope>
    <source>
        <strain evidence="5">CBS 606.72</strain>
    </source>
</reference>
<organism evidence="5 6">
    <name type="scientific">Immersiella caudata</name>
    <dbReference type="NCBI Taxonomy" id="314043"/>
    <lineage>
        <taxon>Eukaryota</taxon>
        <taxon>Fungi</taxon>
        <taxon>Dikarya</taxon>
        <taxon>Ascomycota</taxon>
        <taxon>Pezizomycotina</taxon>
        <taxon>Sordariomycetes</taxon>
        <taxon>Sordariomycetidae</taxon>
        <taxon>Sordariales</taxon>
        <taxon>Lasiosphaeriaceae</taxon>
        <taxon>Immersiella</taxon>
    </lineage>
</organism>
<dbReference type="Gene3D" id="1.25.40.10">
    <property type="entry name" value="Tetratricopeptide repeat domain"/>
    <property type="match status" value="2"/>
</dbReference>
<name>A0AA39TSZ9_9PEZI</name>
<dbReference type="AlphaFoldDB" id="A0AA39TSZ9"/>
<proteinExistence type="predicted"/>
<dbReference type="Pfam" id="PF13424">
    <property type="entry name" value="TPR_12"/>
    <property type="match status" value="4"/>
</dbReference>
<accession>A0AA39TSZ9</accession>
<evidence type="ECO:0000256" key="3">
    <source>
        <dbReference type="PROSITE-ProRule" id="PRU00339"/>
    </source>
</evidence>
<dbReference type="SUPFAM" id="SSF52540">
    <property type="entry name" value="P-loop containing nucleoside triphosphate hydrolases"/>
    <property type="match status" value="1"/>
</dbReference>
<dbReference type="InterPro" id="IPR010730">
    <property type="entry name" value="HET"/>
</dbReference>
<keyword evidence="2 3" id="KW-0802">TPR repeat</keyword>
<gene>
    <name evidence="5" type="ORF">B0T14DRAFT_488834</name>
</gene>
<dbReference type="PROSITE" id="PS50005">
    <property type="entry name" value="TPR"/>
    <property type="match status" value="2"/>
</dbReference>
<keyword evidence="1" id="KW-0677">Repeat</keyword>
<feature type="domain" description="Heterokaryon incompatibility" evidence="4">
    <location>
        <begin position="27"/>
        <end position="111"/>
    </location>
</feature>
<sequence>MRLLERDDAGEIRLTENFLDGSKIPQYAILSHTWGSEEVLFNDLTDGTGKNKLGYEKIRFCGEQARRDGYRHFWVDTCCIDKTSSAELQENISCMFRFYRDAEKCYVYLADVSRLPPEADGESSRSRWKPAFRKSRWFTRGWTLQELIAPASVEFFSKEGIRLGTKMSLRETIYDITGIPLGVLQGSPLSDISISQRMEWVEKRETTRKEDKAYSLLGIFDVHMPLLYGEGRERAFLRLQEEIDKSSKRIDKARSNTCNGGFSMGFKLPGVARVHHFVAREEELNQLHEILSKGPDRRTAVIHGLGGMGKTQVAVEYAQRHRNDYSAVLWFNARDQASLKQEFLRTAERILHEFPSVVYIQDAVESRDLDEAVRAVKRWLDISENDGWLLIYDNYDNPVLNKGDEKRKKNELDTAGDGVLEGYDMRTFLPDAYHGAVLITTRSSRIQFGHRVPLKKLKHVEESLAILCHTSGRQNLGKDPSALELAQKLDGLPLALSTAGVYLCNMPTTCAEYIQLYDKSWQRLQLTTPSLDSYDKSLYSTWDISYTQVRLRNATSAMLLQLWAYFDHEDLWFELLREGQLQGPPWFQKMTDDIIEFNTAVRVLCDYGLVEADISSKEYATESHGYSIHSCVHAWTVHVLNEAKDKTSARLAITCVSSKVPAMTEHEYWVIQQRLIQHGAYCSTMIMDSISLVEGEEWTLQKLGDLFKDQGLLDKAEAMYDRALQAREKTLGPDHTSTLQAVHNLGKLYLDKGRLDEAEAVYNRALKGREKALGPDHTSTLGTVNNLGLVYRDQGRLNEAEAMYDRALQGIEKALGPDHPSTLAVVNNLGILYRNQGRLGEAEAMYNRALQNREKVLGPDHTATLATVNNLGLVYWDQGRLDKAEAMFNRALQGIEVLGPDHARTLDTVHNLGLVYLYQGRLNEAEAMNDRALKGREKVLGPDNLSTLDTLNNLGTVYKDQGRLDEAEAMYHRSLKGREKALGPDHLSTLETVNNLGTLFWNHGRPNEAEAMYDRALQGYQKMSTPQRANINVQALDNVEDFAKFCIQQGKICQARTLYTQYQASFQAVFGVEHARYKRVTQELESLSLS</sequence>
<evidence type="ECO:0000313" key="6">
    <source>
        <dbReference type="Proteomes" id="UP001175000"/>
    </source>
</evidence>
<dbReference type="PRINTS" id="PR00381">
    <property type="entry name" value="KINESINLIGHT"/>
</dbReference>
<dbReference type="Proteomes" id="UP001175000">
    <property type="component" value="Unassembled WGS sequence"/>
</dbReference>
<evidence type="ECO:0000259" key="4">
    <source>
        <dbReference type="Pfam" id="PF06985"/>
    </source>
</evidence>
<dbReference type="Gene3D" id="3.40.50.300">
    <property type="entry name" value="P-loop containing nucleotide triphosphate hydrolases"/>
    <property type="match status" value="1"/>
</dbReference>